<sequence length="246" mass="27574">MAEFAGAITSITYHLITFLIESGQASDEVRRSLELVRTCDRDLQHLISLREEHLDILERKPIELVRINLIIEDAYKGLLEVARIVEKCRPEAHRGSLPFYRRGGWVLFDSKQFNSQVPVINAHHQSVLAEIGFLRAIALHVPSSAQGQAISVDTNLVQKRRVDIGGVGLLSGLIGSKPGMCTPIVIYPVYKLTNISHTAFYTPASIQYSRLSPQSILFRINTTASTSQASFVQRSQFRRILICKAY</sequence>
<dbReference type="Proteomes" id="UP000693738">
    <property type="component" value="Unassembled WGS sequence"/>
</dbReference>
<dbReference type="EMBL" id="CAJSTJ010000121">
    <property type="protein sequence ID" value="CAG7557806.1"/>
    <property type="molecule type" value="Genomic_DNA"/>
</dbReference>
<comment type="caution">
    <text evidence="1">The sequence shown here is derived from an EMBL/GenBank/DDBJ whole genome shotgun (WGS) entry which is preliminary data.</text>
</comment>
<name>A0A8J2IMY4_FUSEQ</name>
<proteinExistence type="predicted"/>
<organism evidence="1 2">
    <name type="scientific">Fusarium equiseti</name>
    <name type="common">Fusarium scirpi</name>
    <dbReference type="NCBI Taxonomy" id="61235"/>
    <lineage>
        <taxon>Eukaryota</taxon>
        <taxon>Fungi</taxon>
        <taxon>Dikarya</taxon>
        <taxon>Ascomycota</taxon>
        <taxon>Pezizomycotina</taxon>
        <taxon>Sordariomycetes</taxon>
        <taxon>Hypocreomycetidae</taxon>
        <taxon>Hypocreales</taxon>
        <taxon>Nectriaceae</taxon>
        <taxon>Fusarium</taxon>
        <taxon>Fusarium incarnatum-equiseti species complex</taxon>
    </lineage>
</organism>
<protein>
    <submittedName>
        <fullName evidence="1">Uncharacterized protein</fullName>
    </submittedName>
</protein>
<evidence type="ECO:0000313" key="1">
    <source>
        <dbReference type="EMBL" id="CAG7557806.1"/>
    </source>
</evidence>
<reference evidence="1" key="1">
    <citation type="submission" date="2021-05" db="EMBL/GenBank/DDBJ databases">
        <authorList>
            <person name="Khan N."/>
        </authorList>
    </citation>
    <scope>NUCLEOTIDE SEQUENCE</scope>
</reference>
<accession>A0A8J2IMY4</accession>
<evidence type="ECO:0000313" key="2">
    <source>
        <dbReference type="Proteomes" id="UP000693738"/>
    </source>
</evidence>
<gene>
    <name evidence="1" type="ORF">FEQUK3_LOCUS3509</name>
</gene>
<dbReference type="AlphaFoldDB" id="A0A8J2IMY4"/>